<keyword evidence="4" id="KW-1185">Reference proteome</keyword>
<reference evidence="3 4" key="1">
    <citation type="submission" date="2018-07" db="EMBL/GenBank/DDBJ databases">
        <title>Genomic Encyclopedia of Type Strains, Phase III (KMG-III): the genomes of soil and plant-associated and newly described type strains.</title>
        <authorList>
            <person name="Whitman W."/>
        </authorList>
    </citation>
    <scope>NUCLEOTIDE SEQUENCE [LARGE SCALE GENOMIC DNA]</scope>
    <source>
        <strain evidence="3 4">CECT 8236</strain>
    </source>
</reference>
<dbReference type="NCBIfam" id="NF006043">
    <property type="entry name" value="PRK08186.1"/>
    <property type="match status" value="1"/>
</dbReference>
<gene>
    <name evidence="3" type="ORF">DFP95_101735</name>
</gene>
<dbReference type="InterPro" id="IPR036928">
    <property type="entry name" value="AS_sf"/>
</dbReference>
<dbReference type="Gene3D" id="3.90.1300.10">
    <property type="entry name" value="Amidase signature (AS) domain"/>
    <property type="match status" value="1"/>
</dbReference>
<dbReference type="InterPro" id="IPR053844">
    <property type="entry name" value="AH_C"/>
</dbReference>
<dbReference type="PANTHER" id="PTHR11895">
    <property type="entry name" value="TRANSAMIDASE"/>
    <property type="match status" value="1"/>
</dbReference>
<dbReference type="Pfam" id="PF01425">
    <property type="entry name" value="Amidase"/>
    <property type="match status" value="1"/>
</dbReference>
<dbReference type="AlphaFoldDB" id="A0A3D9IYT2"/>
<dbReference type="OrthoDB" id="9811471at2"/>
<dbReference type="Proteomes" id="UP000256869">
    <property type="component" value="Unassembled WGS sequence"/>
</dbReference>
<dbReference type="Gene3D" id="3.10.490.10">
    <property type="entry name" value="Gamma-glutamyl cyclotransferase-like"/>
    <property type="match status" value="1"/>
</dbReference>
<proteinExistence type="predicted"/>
<evidence type="ECO:0000313" key="3">
    <source>
        <dbReference type="EMBL" id="RED66236.1"/>
    </source>
</evidence>
<dbReference type="Gene3D" id="1.20.58.1700">
    <property type="match status" value="1"/>
</dbReference>
<dbReference type="InterPro" id="IPR023631">
    <property type="entry name" value="Amidase_dom"/>
</dbReference>
<protein>
    <submittedName>
        <fullName evidence="3">Allophanate hydrolase</fullName>
    </submittedName>
</protein>
<dbReference type="GO" id="GO:0016787">
    <property type="term" value="F:hydrolase activity"/>
    <property type="evidence" value="ECO:0007669"/>
    <property type="project" value="UniProtKB-KW"/>
</dbReference>
<sequence>MTAAGNFIPKQLTVEWLKEKYATGKITPEEVVDQLIVRSVEDADMNIWITAPSRDCIQPYLDRLADLDPNDAPLWGVPFAIKDNIDLAGVPTTAACAEFAYTPEEHSVVVGRLIAAGAIPMGKTNLDQFATGLVGTRSPYGETHNALNGELISGGSSAGSAVAVARGQAVFSLGTDTAGSGRVPAALNGLVGFKPSLGAWPTKGVVPACASLDCVTVFAHNAGDALIVDKAVRGVEPTDPWSRDYEPPIGHIPSKLALPRGELEFYGPYAEQYRSAWLSAVKRAEGLGLPVEYVDMDIYEQAASILYEGPWVAERWAALGDFVEANPGITFPVTETILRGGASDKYQAASVFRAMHKLQAYKAETRGLLMDTVLVLPTCGGTWTREQVREDPIVTNRDMGKYTNHCNLLDLCAIAIPSDDAAPELPFGITLFALADREDLIVGAERLFAGEIVPTPTDSEADTTLVAVCGLHMRGLPLEKQMNACGATFVRETDSAAKYRMVKLPTEPAKPGMIKLSEGGASIRLEVWKMPLSAFGGFAAAIPAPLGIGKVELDDGSEVPGFVCEAYAATDAEDITSAGGWRSYIANG</sequence>
<name>A0A3D9IYT2_9BACL</name>
<dbReference type="NCBIfam" id="TIGR02713">
    <property type="entry name" value="allophanate_hyd"/>
    <property type="match status" value="1"/>
</dbReference>
<comment type="caution">
    <text evidence="3">The sequence shown here is derived from an EMBL/GenBank/DDBJ whole genome shotgun (WGS) entry which is preliminary data.</text>
</comment>
<evidence type="ECO:0000259" key="1">
    <source>
        <dbReference type="Pfam" id="PF01425"/>
    </source>
</evidence>
<dbReference type="RefSeq" id="WP_115991171.1">
    <property type="nucleotide sequence ID" value="NZ_QRDY01000001.1"/>
</dbReference>
<dbReference type="InterPro" id="IPR014085">
    <property type="entry name" value="Allophanate_hydrolase"/>
</dbReference>
<feature type="domain" description="Amidase" evidence="1">
    <location>
        <begin position="62"/>
        <end position="440"/>
    </location>
</feature>
<dbReference type="EMBL" id="QRDY01000001">
    <property type="protein sequence ID" value="RED66236.1"/>
    <property type="molecule type" value="Genomic_DNA"/>
</dbReference>
<dbReference type="PANTHER" id="PTHR11895:SF169">
    <property type="entry name" value="GLUTAMYL-TRNA(GLN) AMIDOTRANSFERASE"/>
    <property type="match status" value="1"/>
</dbReference>
<dbReference type="InterPro" id="IPR000120">
    <property type="entry name" value="Amidase"/>
</dbReference>
<feature type="domain" description="Allophanate hydrolase C-terminal" evidence="2">
    <location>
        <begin position="465"/>
        <end position="586"/>
    </location>
</feature>
<organism evidence="3 4">
    <name type="scientific">Cohnella lupini</name>
    <dbReference type="NCBI Taxonomy" id="1294267"/>
    <lineage>
        <taxon>Bacteria</taxon>
        <taxon>Bacillati</taxon>
        <taxon>Bacillota</taxon>
        <taxon>Bacilli</taxon>
        <taxon>Bacillales</taxon>
        <taxon>Paenibacillaceae</taxon>
        <taxon>Cohnella</taxon>
    </lineage>
</organism>
<keyword evidence="3" id="KW-0378">Hydrolase</keyword>
<dbReference type="SUPFAM" id="SSF75304">
    <property type="entry name" value="Amidase signature (AS) enzymes"/>
    <property type="match status" value="1"/>
</dbReference>
<evidence type="ECO:0000259" key="2">
    <source>
        <dbReference type="Pfam" id="PF21986"/>
    </source>
</evidence>
<evidence type="ECO:0000313" key="4">
    <source>
        <dbReference type="Proteomes" id="UP000256869"/>
    </source>
</evidence>
<accession>A0A3D9IYT2</accession>
<dbReference type="Pfam" id="PF21986">
    <property type="entry name" value="AH_C"/>
    <property type="match status" value="1"/>
</dbReference>